<keyword evidence="2" id="KW-1185">Reference proteome</keyword>
<name>A0A7W8XX44_9HYPH</name>
<accession>A0A7W8XX44</accession>
<proteinExistence type="predicted"/>
<evidence type="ECO:0000313" key="2">
    <source>
        <dbReference type="Proteomes" id="UP000549882"/>
    </source>
</evidence>
<dbReference type="AlphaFoldDB" id="A0A7W8XX44"/>
<gene>
    <name evidence="1" type="ORF">GGD50_005846</name>
</gene>
<dbReference type="EMBL" id="JACHBI010000017">
    <property type="protein sequence ID" value="MBB5577195.1"/>
    <property type="molecule type" value="Genomic_DNA"/>
</dbReference>
<dbReference type="Proteomes" id="UP000549882">
    <property type="component" value="Unassembled WGS sequence"/>
</dbReference>
<evidence type="ECO:0000313" key="1">
    <source>
        <dbReference type="EMBL" id="MBB5577195.1"/>
    </source>
</evidence>
<organism evidence="1 2">
    <name type="scientific">Rhizobium paranaense</name>
    <dbReference type="NCBI Taxonomy" id="1650438"/>
    <lineage>
        <taxon>Bacteria</taxon>
        <taxon>Pseudomonadati</taxon>
        <taxon>Pseudomonadota</taxon>
        <taxon>Alphaproteobacteria</taxon>
        <taxon>Hyphomicrobiales</taxon>
        <taxon>Rhizobiaceae</taxon>
        <taxon>Rhizobium/Agrobacterium group</taxon>
        <taxon>Rhizobium</taxon>
    </lineage>
</organism>
<comment type="caution">
    <text evidence="1">The sequence shown here is derived from an EMBL/GenBank/DDBJ whole genome shotgun (WGS) entry which is preliminary data.</text>
</comment>
<reference evidence="1 2" key="1">
    <citation type="submission" date="2020-08" db="EMBL/GenBank/DDBJ databases">
        <title>Genomic Encyclopedia of Type Strains, Phase IV (KMG-V): Genome sequencing to study the core and pangenomes of soil and plant-associated prokaryotes.</title>
        <authorList>
            <person name="Whitman W."/>
        </authorList>
    </citation>
    <scope>NUCLEOTIDE SEQUENCE [LARGE SCALE GENOMIC DNA]</scope>
    <source>
        <strain evidence="1 2">SEMIA 4064</strain>
    </source>
</reference>
<protein>
    <submittedName>
        <fullName evidence="1">Uncharacterized protein</fullName>
    </submittedName>
</protein>
<sequence length="145" mass="16079">MCDIISSLEVYVIQLDALPAPSSGRAAKSGGRRHLVCSVMGIFSYVEPSFVSFGSLRLLRPGFDQQRSHAAPAQFQCSGDTDRSRARDAHVKPLLKHLWTGKHLNPRFRDNVLSAASRSYPCIPSWALRIGLRAIARKFKVEAQT</sequence>